<sequence>MCEKYFRVIPKYSTTDKAFLTIQEIGEPLADIRSFGFSDQVLAKPVFLKVTRDRVEMGGSVTGYSLFMPF</sequence>
<dbReference type="AlphaFoldDB" id="A0A0S2TIK6"/>
<protein>
    <submittedName>
        <fullName evidence="1">Uncharacterized protein</fullName>
    </submittedName>
</protein>
<keyword evidence="1" id="KW-0614">Plasmid</keyword>
<dbReference type="KEGG" id="tee:Tel_17155"/>
<dbReference type="EMBL" id="CP013100">
    <property type="protein sequence ID" value="ALP54983.1"/>
    <property type="molecule type" value="Genomic_DNA"/>
</dbReference>
<accession>A0A0S2TIK6</accession>
<gene>
    <name evidence="1" type="ORF">Tel_17155</name>
</gene>
<keyword evidence="2" id="KW-1185">Reference proteome</keyword>
<organism evidence="1 2">
    <name type="scientific">Candidatus Tenderia electrophaga</name>
    <dbReference type="NCBI Taxonomy" id="1748243"/>
    <lineage>
        <taxon>Bacteria</taxon>
        <taxon>Pseudomonadati</taxon>
        <taxon>Pseudomonadota</taxon>
        <taxon>Gammaproteobacteria</taxon>
        <taxon>Candidatus Tenderiales</taxon>
        <taxon>Candidatus Tenderiaceae</taxon>
        <taxon>Candidatus Tenderia</taxon>
    </lineage>
</organism>
<name>A0A0S2TIK6_9GAMM</name>
<evidence type="ECO:0000313" key="1">
    <source>
        <dbReference type="EMBL" id="ALP54983.1"/>
    </source>
</evidence>
<geneLocation type="plasmid" evidence="1 2">
    <name>unnamed</name>
</geneLocation>
<evidence type="ECO:0000313" key="2">
    <source>
        <dbReference type="Proteomes" id="UP000055136"/>
    </source>
</evidence>
<proteinExistence type="predicted"/>
<dbReference type="Proteomes" id="UP000055136">
    <property type="component" value="Plasmid unnamed"/>
</dbReference>
<reference evidence="1" key="1">
    <citation type="submission" date="2015-10" db="EMBL/GenBank/DDBJ databases">
        <title>Description of Candidatus Tenderia electrophaga gen. nov, sp. nov., an Uncultivated Electroautotroph from a Biocathode Enrichment.</title>
        <authorList>
            <person name="Eddie B.J."/>
            <person name="Malanoski A.P."/>
            <person name="Wang Z."/>
            <person name="Hall R.J."/>
            <person name="Oh S.D."/>
            <person name="Heiner C."/>
            <person name="Lin B."/>
            <person name="Strycharz-Glaven S.M."/>
        </authorList>
    </citation>
    <scope>NUCLEOTIDE SEQUENCE [LARGE SCALE GENOMIC DNA]</scope>
    <source>
        <strain evidence="1">NRL1</strain>
        <plasmid evidence="1">unnamed</plasmid>
    </source>
</reference>